<proteinExistence type="predicted"/>
<dbReference type="InterPro" id="IPR025103">
    <property type="entry name" value="DUF4011"/>
</dbReference>
<gene>
    <name evidence="1" type="ORF">MNBD_GAMMA24-2069</name>
</gene>
<reference evidence="1" key="1">
    <citation type="submission" date="2018-06" db="EMBL/GenBank/DDBJ databases">
        <authorList>
            <person name="Zhirakovskaya E."/>
        </authorList>
    </citation>
    <scope>NUCLEOTIDE SEQUENCE</scope>
</reference>
<dbReference type="EMBL" id="UOFZ01000113">
    <property type="protein sequence ID" value="VAX13332.1"/>
    <property type="molecule type" value="Genomic_DNA"/>
</dbReference>
<accession>A0A3B1BB88</accession>
<dbReference type="AlphaFoldDB" id="A0A3B1BB88"/>
<name>A0A3B1BB88_9ZZZZ</name>
<sequence length="86" mass="9856">MLDLTARNRLINFRHTKRGSLRIIDELPDQLVETLLAETEMRFLPVPEPTREELLAAGYIEIDDISGQEIRLQKDPTAEEWAKPAG</sequence>
<organism evidence="1">
    <name type="scientific">hydrothermal vent metagenome</name>
    <dbReference type="NCBI Taxonomy" id="652676"/>
    <lineage>
        <taxon>unclassified sequences</taxon>
        <taxon>metagenomes</taxon>
        <taxon>ecological metagenomes</taxon>
    </lineage>
</organism>
<evidence type="ECO:0000313" key="1">
    <source>
        <dbReference type="EMBL" id="VAX13332.1"/>
    </source>
</evidence>
<dbReference type="Pfam" id="PF13195">
    <property type="entry name" value="DUF4011"/>
    <property type="match status" value="1"/>
</dbReference>
<protein>
    <submittedName>
        <fullName evidence="1">Uncharacterized protein</fullName>
    </submittedName>
</protein>